<name>A0A9D4KH90_DREPO</name>
<keyword evidence="2" id="KW-1185">Reference proteome</keyword>
<dbReference type="Proteomes" id="UP000828390">
    <property type="component" value="Unassembled WGS sequence"/>
</dbReference>
<evidence type="ECO:0000313" key="1">
    <source>
        <dbReference type="EMBL" id="KAH3839872.1"/>
    </source>
</evidence>
<organism evidence="1 2">
    <name type="scientific">Dreissena polymorpha</name>
    <name type="common">Zebra mussel</name>
    <name type="synonym">Mytilus polymorpha</name>
    <dbReference type="NCBI Taxonomy" id="45954"/>
    <lineage>
        <taxon>Eukaryota</taxon>
        <taxon>Metazoa</taxon>
        <taxon>Spiralia</taxon>
        <taxon>Lophotrochozoa</taxon>
        <taxon>Mollusca</taxon>
        <taxon>Bivalvia</taxon>
        <taxon>Autobranchia</taxon>
        <taxon>Heteroconchia</taxon>
        <taxon>Euheterodonta</taxon>
        <taxon>Imparidentia</taxon>
        <taxon>Neoheterodontei</taxon>
        <taxon>Myida</taxon>
        <taxon>Dreissenoidea</taxon>
        <taxon>Dreissenidae</taxon>
        <taxon>Dreissena</taxon>
    </lineage>
</organism>
<gene>
    <name evidence="1" type="ORF">DPMN_113311</name>
</gene>
<dbReference type="AlphaFoldDB" id="A0A9D4KH90"/>
<protein>
    <submittedName>
        <fullName evidence="1">Uncharacterized protein</fullName>
    </submittedName>
</protein>
<accession>A0A9D4KH90</accession>
<comment type="caution">
    <text evidence="1">The sequence shown here is derived from an EMBL/GenBank/DDBJ whole genome shotgun (WGS) entry which is preliminary data.</text>
</comment>
<reference evidence="1" key="2">
    <citation type="submission" date="2020-11" db="EMBL/GenBank/DDBJ databases">
        <authorList>
            <person name="McCartney M.A."/>
            <person name="Auch B."/>
            <person name="Kono T."/>
            <person name="Mallez S."/>
            <person name="Becker A."/>
            <person name="Gohl D.M."/>
            <person name="Silverstein K.A.T."/>
            <person name="Koren S."/>
            <person name="Bechman K.B."/>
            <person name="Herman A."/>
            <person name="Abrahante J.E."/>
            <person name="Garbe J."/>
        </authorList>
    </citation>
    <scope>NUCLEOTIDE SEQUENCE</scope>
    <source>
        <strain evidence="1">Duluth1</strain>
        <tissue evidence="1">Whole animal</tissue>
    </source>
</reference>
<proteinExistence type="predicted"/>
<reference evidence="1" key="1">
    <citation type="journal article" date="2019" name="bioRxiv">
        <title>The Genome of the Zebra Mussel, Dreissena polymorpha: A Resource for Invasive Species Research.</title>
        <authorList>
            <person name="McCartney M.A."/>
            <person name="Auch B."/>
            <person name="Kono T."/>
            <person name="Mallez S."/>
            <person name="Zhang Y."/>
            <person name="Obille A."/>
            <person name="Becker A."/>
            <person name="Abrahante J.E."/>
            <person name="Garbe J."/>
            <person name="Badalamenti J.P."/>
            <person name="Herman A."/>
            <person name="Mangelson H."/>
            <person name="Liachko I."/>
            <person name="Sullivan S."/>
            <person name="Sone E.D."/>
            <person name="Koren S."/>
            <person name="Silverstein K.A.T."/>
            <person name="Beckman K.B."/>
            <person name="Gohl D.M."/>
        </authorList>
    </citation>
    <scope>NUCLEOTIDE SEQUENCE</scope>
    <source>
        <strain evidence="1">Duluth1</strain>
        <tissue evidence="1">Whole animal</tissue>
    </source>
</reference>
<dbReference type="EMBL" id="JAIWYP010000004">
    <property type="protein sequence ID" value="KAH3839872.1"/>
    <property type="molecule type" value="Genomic_DNA"/>
</dbReference>
<sequence>MLINVGHIQSVLSANGSTRNNTDSYETNQQDLSRNGLHGLQQSTMVLQSPNSVVPSIINDITLA</sequence>
<evidence type="ECO:0000313" key="2">
    <source>
        <dbReference type="Proteomes" id="UP000828390"/>
    </source>
</evidence>